<dbReference type="EMBL" id="JAAAIL010004925">
    <property type="protein sequence ID" value="KAG0247199.1"/>
    <property type="molecule type" value="Genomic_DNA"/>
</dbReference>
<keyword evidence="2" id="KW-1185">Reference proteome</keyword>
<protein>
    <submittedName>
        <fullName evidence="1">Uncharacterized protein</fullName>
    </submittedName>
</protein>
<gene>
    <name evidence="1" type="ORF">BGZ95_008923</name>
</gene>
<accession>A0AAD4CZA7</accession>
<feature type="non-terminal residue" evidence="1">
    <location>
        <position position="1"/>
    </location>
</feature>
<evidence type="ECO:0000313" key="2">
    <source>
        <dbReference type="Proteomes" id="UP001194580"/>
    </source>
</evidence>
<dbReference type="AlphaFoldDB" id="A0AAD4CZA7"/>
<comment type="caution">
    <text evidence="1">The sequence shown here is derived from an EMBL/GenBank/DDBJ whole genome shotgun (WGS) entry which is preliminary data.</text>
</comment>
<evidence type="ECO:0000313" key="1">
    <source>
        <dbReference type="EMBL" id="KAG0247199.1"/>
    </source>
</evidence>
<dbReference type="Proteomes" id="UP001194580">
    <property type="component" value="Unassembled WGS sequence"/>
</dbReference>
<name>A0AAD4CZA7_9FUNG</name>
<proteinExistence type="predicted"/>
<organism evidence="1 2">
    <name type="scientific">Linnemannia exigua</name>
    <dbReference type="NCBI Taxonomy" id="604196"/>
    <lineage>
        <taxon>Eukaryota</taxon>
        <taxon>Fungi</taxon>
        <taxon>Fungi incertae sedis</taxon>
        <taxon>Mucoromycota</taxon>
        <taxon>Mortierellomycotina</taxon>
        <taxon>Mortierellomycetes</taxon>
        <taxon>Mortierellales</taxon>
        <taxon>Mortierellaceae</taxon>
        <taxon>Linnemannia</taxon>
    </lineage>
</organism>
<sequence length="104" mass="10821">PAKVSSCKEGETCITVAEGSICRPDDCKCTSDGVVCGDAFPAKCNLKTSSLYDCKTGQDPVFKSECSEPGRCTSTQVSMSADAVFKATANDRCIDGCTCGDKGK</sequence>
<reference evidence="1" key="1">
    <citation type="journal article" date="2020" name="Fungal Divers.">
        <title>Resolving the Mortierellaceae phylogeny through synthesis of multi-gene phylogenetics and phylogenomics.</title>
        <authorList>
            <person name="Vandepol N."/>
            <person name="Liber J."/>
            <person name="Desiro A."/>
            <person name="Na H."/>
            <person name="Kennedy M."/>
            <person name="Barry K."/>
            <person name="Grigoriev I.V."/>
            <person name="Miller A.N."/>
            <person name="O'Donnell K."/>
            <person name="Stajich J.E."/>
            <person name="Bonito G."/>
        </authorList>
    </citation>
    <scope>NUCLEOTIDE SEQUENCE</scope>
    <source>
        <strain evidence="1">NRRL 28262</strain>
    </source>
</reference>
<feature type="non-terminal residue" evidence="1">
    <location>
        <position position="104"/>
    </location>
</feature>